<dbReference type="SUPFAM" id="SSF82657">
    <property type="entry name" value="BolA-like"/>
    <property type="match status" value="1"/>
</dbReference>
<dbReference type="InterPro" id="IPR036065">
    <property type="entry name" value="BolA-like_sf"/>
</dbReference>
<dbReference type="InterPro" id="IPR002634">
    <property type="entry name" value="BolA"/>
</dbReference>
<proteinExistence type="inferred from homology"/>
<dbReference type="PANTHER" id="PTHR46188:SF1">
    <property type="entry name" value="BOLA-LIKE PROTEIN 3"/>
    <property type="match status" value="1"/>
</dbReference>
<dbReference type="OrthoDB" id="203381at2759"/>
<dbReference type="KEGG" id="bbel:109473627"/>
<gene>
    <name evidence="4" type="primary">LOC109473627</name>
</gene>
<dbReference type="GO" id="GO:0005759">
    <property type="term" value="C:mitochondrial matrix"/>
    <property type="evidence" value="ECO:0007669"/>
    <property type="project" value="TreeGrafter"/>
</dbReference>
<dbReference type="RefSeq" id="XP_019629117.1">
    <property type="nucleotide sequence ID" value="XM_019773558.1"/>
</dbReference>
<evidence type="ECO:0000256" key="2">
    <source>
        <dbReference type="RuleBase" id="RU003860"/>
    </source>
</evidence>
<dbReference type="PANTHER" id="PTHR46188">
    <property type="entry name" value="BOLA-LIKE PROTEIN 3"/>
    <property type="match status" value="1"/>
</dbReference>
<sequence length="110" mass="12437">MIISSIMLRSLSRQLLVSVMRQRWYCTSTDGETRIANILKVKFPGAIEIKVDDISGGCGAMYEVHIVADEFKGKRTVMQHRMVNEALAEEVKQMHGIRINTQPTQEKADS</sequence>
<dbReference type="Proteomes" id="UP000515135">
    <property type="component" value="Unplaced"/>
</dbReference>
<name>A0A6P4ZDC9_BRABE</name>
<evidence type="ECO:0000313" key="4">
    <source>
        <dbReference type="RefSeq" id="XP_019629117.1"/>
    </source>
</evidence>
<dbReference type="Pfam" id="PF01722">
    <property type="entry name" value="BolA"/>
    <property type="match status" value="1"/>
</dbReference>
<accession>A0A6P4ZDC9</accession>
<evidence type="ECO:0000313" key="3">
    <source>
        <dbReference type="Proteomes" id="UP000515135"/>
    </source>
</evidence>
<reference evidence="4" key="1">
    <citation type="submission" date="2025-08" db="UniProtKB">
        <authorList>
            <consortium name="RefSeq"/>
        </authorList>
    </citation>
    <scope>IDENTIFICATION</scope>
    <source>
        <tissue evidence="4">Gonad</tissue>
    </source>
</reference>
<organism evidence="3 4">
    <name type="scientific">Branchiostoma belcheri</name>
    <name type="common">Amphioxus</name>
    <dbReference type="NCBI Taxonomy" id="7741"/>
    <lineage>
        <taxon>Eukaryota</taxon>
        <taxon>Metazoa</taxon>
        <taxon>Chordata</taxon>
        <taxon>Cephalochordata</taxon>
        <taxon>Leptocardii</taxon>
        <taxon>Amphioxiformes</taxon>
        <taxon>Branchiostomatidae</taxon>
        <taxon>Branchiostoma</taxon>
    </lineage>
</organism>
<evidence type="ECO:0000256" key="1">
    <source>
        <dbReference type="ARBA" id="ARBA00005578"/>
    </source>
</evidence>
<comment type="similarity">
    <text evidence="1 2">Belongs to the BolA/IbaG family.</text>
</comment>
<dbReference type="InterPro" id="IPR052275">
    <property type="entry name" value="Mt_Fe-S_assembly_factor"/>
</dbReference>
<dbReference type="AlphaFoldDB" id="A0A6P4ZDC9"/>
<dbReference type="Gene3D" id="3.30.300.90">
    <property type="entry name" value="BolA-like"/>
    <property type="match status" value="1"/>
</dbReference>
<dbReference type="GeneID" id="109473627"/>
<keyword evidence="3" id="KW-1185">Reference proteome</keyword>
<protein>
    <submittedName>
        <fullName evidence="4">BolA-like protein 3 isoform X1</fullName>
    </submittedName>
</protein>